<dbReference type="EMBL" id="JAHRHJ020000009">
    <property type="protein sequence ID" value="KAH9301388.1"/>
    <property type="molecule type" value="Genomic_DNA"/>
</dbReference>
<accession>A0AA38FGE2</accession>
<dbReference type="GO" id="GO:0010073">
    <property type="term" value="P:meristem maintenance"/>
    <property type="evidence" value="ECO:0007669"/>
    <property type="project" value="InterPro"/>
</dbReference>
<dbReference type="InterPro" id="IPR044824">
    <property type="entry name" value="MAIN-like"/>
</dbReference>
<evidence type="ECO:0000313" key="2">
    <source>
        <dbReference type="EMBL" id="KAH9301388.1"/>
    </source>
</evidence>
<proteinExistence type="predicted"/>
<feature type="non-terminal residue" evidence="2">
    <location>
        <position position="106"/>
    </location>
</feature>
<organism evidence="2 3">
    <name type="scientific">Taxus chinensis</name>
    <name type="common">Chinese yew</name>
    <name type="synonym">Taxus wallichiana var. chinensis</name>
    <dbReference type="NCBI Taxonomy" id="29808"/>
    <lineage>
        <taxon>Eukaryota</taxon>
        <taxon>Viridiplantae</taxon>
        <taxon>Streptophyta</taxon>
        <taxon>Embryophyta</taxon>
        <taxon>Tracheophyta</taxon>
        <taxon>Spermatophyta</taxon>
        <taxon>Pinopsida</taxon>
        <taxon>Pinidae</taxon>
        <taxon>Conifers II</taxon>
        <taxon>Cupressales</taxon>
        <taxon>Taxaceae</taxon>
        <taxon>Taxus</taxon>
    </lineage>
</organism>
<dbReference type="AlphaFoldDB" id="A0AA38FGE2"/>
<feature type="domain" description="Aminotransferase-like plant mobile" evidence="1">
    <location>
        <begin position="44"/>
        <end position="95"/>
    </location>
</feature>
<protein>
    <recommendedName>
        <fullName evidence="1">Aminotransferase-like plant mobile domain-containing protein</fullName>
    </recommendedName>
</protein>
<dbReference type="InterPro" id="IPR019557">
    <property type="entry name" value="AminoTfrase-like_pln_mobile"/>
</dbReference>
<feature type="non-terminal residue" evidence="2">
    <location>
        <position position="1"/>
    </location>
</feature>
<name>A0AA38FGE2_TAXCH</name>
<dbReference type="PANTHER" id="PTHR46033">
    <property type="entry name" value="PROTEIN MAIN-LIKE 2"/>
    <property type="match status" value="1"/>
</dbReference>
<evidence type="ECO:0000313" key="3">
    <source>
        <dbReference type="Proteomes" id="UP000824469"/>
    </source>
</evidence>
<reference evidence="2 3" key="1">
    <citation type="journal article" date="2021" name="Nat. Plants">
        <title>The Taxus genome provides insights into paclitaxel biosynthesis.</title>
        <authorList>
            <person name="Xiong X."/>
            <person name="Gou J."/>
            <person name="Liao Q."/>
            <person name="Li Y."/>
            <person name="Zhou Q."/>
            <person name="Bi G."/>
            <person name="Li C."/>
            <person name="Du R."/>
            <person name="Wang X."/>
            <person name="Sun T."/>
            <person name="Guo L."/>
            <person name="Liang H."/>
            <person name="Lu P."/>
            <person name="Wu Y."/>
            <person name="Zhang Z."/>
            <person name="Ro D.K."/>
            <person name="Shang Y."/>
            <person name="Huang S."/>
            <person name="Yan J."/>
        </authorList>
    </citation>
    <scope>NUCLEOTIDE SEQUENCE [LARGE SCALE GENOMIC DNA]</scope>
    <source>
        <strain evidence="2">Ta-2019</strain>
    </source>
</reference>
<dbReference type="Pfam" id="PF10536">
    <property type="entry name" value="PMD"/>
    <property type="match status" value="1"/>
</dbReference>
<sequence>ARDELQMRDREPLILLELHGQVTFEEWSHIDDVSLIGIHRYGRVVREQSLMVTLIERWDSVTNTFHLLIGEMTITLEDIYRILRLPINGDQVYSVTFEVTAGCIDE</sequence>
<evidence type="ECO:0000259" key="1">
    <source>
        <dbReference type="Pfam" id="PF10536"/>
    </source>
</evidence>
<keyword evidence="3" id="KW-1185">Reference proteome</keyword>
<comment type="caution">
    <text evidence="2">The sequence shown here is derived from an EMBL/GenBank/DDBJ whole genome shotgun (WGS) entry which is preliminary data.</text>
</comment>
<dbReference type="Proteomes" id="UP000824469">
    <property type="component" value="Unassembled WGS sequence"/>
</dbReference>
<dbReference type="PANTHER" id="PTHR46033:SF1">
    <property type="entry name" value="PROTEIN MAIN-LIKE 2"/>
    <property type="match status" value="1"/>
</dbReference>
<gene>
    <name evidence="2" type="ORF">KI387_012971</name>
</gene>